<dbReference type="InterPro" id="IPR022062">
    <property type="entry name" value="DUF3618"/>
</dbReference>
<evidence type="ECO:0000313" key="2">
    <source>
        <dbReference type="EMBL" id="SFB64001.1"/>
    </source>
</evidence>
<dbReference type="STRING" id="490629.SAMN05216266_13917"/>
<dbReference type="Proteomes" id="UP000243799">
    <property type="component" value="Unassembled WGS sequence"/>
</dbReference>
<feature type="region of interest" description="Disordered" evidence="1">
    <location>
        <begin position="1"/>
        <end position="61"/>
    </location>
</feature>
<dbReference type="RefSeq" id="WP_091679781.1">
    <property type="nucleotide sequence ID" value="NZ_FOKG01000039.1"/>
</dbReference>
<evidence type="ECO:0000313" key="3">
    <source>
        <dbReference type="Proteomes" id="UP000243799"/>
    </source>
</evidence>
<dbReference type="OrthoDB" id="3538349at2"/>
<dbReference type="AlphaFoldDB" id="A0A1I1CMV5"/>
<keyword evidence="3" id="KW-1185">Reference proteome</keyword>
<feature type="compositionally biased region" description="Basic and acidic residues" evidence="1">
    <location>
        <begin position="17"/>
        <end position="27"/>
    </location>
</feature>
<dbReference type="EMBL" id="FOKG01000039">
    <property type="protein sequence ID" value="SFB64001.1"/>
    <property type="molecule type" value="Genomic_DNA"/>
</dbReference>
<evidence type="ECO:0008006" key="4">
    <source>
        <dbReference type="Google" id="ProtNLM"/>
    </source>
</evidence>
<accession>A0A1I1CMV5</accession>
<protein>
    <recommendedName>
        <fullName evidence="4">DUF3618 domain-containing protein</fullName>
    </recommendedName>
</protein>
<sequence>MSEKSTAQFPHNAEQARANRDLTRQELGETVEQLSHKADVPARARERAERGAEQVRDRVPQPVAARAQQAAAVVRQYPLPVAGAAVGLSLLAVKGARRKRH</sequence>
<reference evidence="3" key="1">
    <citation type="submission" date="2016-10" db="EMBL/GenBank/DDBJ databases">
        <authorList>
            <person name="Varghese N."/>
            <person name="Submissions S."/>
        </authorList>
    </citation>
    <scope>NUCLEOTIDE SEQUENCE [LARGE SCALE GENOMIC DNA]</scope>
    <source>
        <strain evidence="3">CGMCC 4.3568</strain>
    </source>
</reference>
<evidence type="ECO:0000256" key="1">
    <source>
        <dbReference type="SAM" id="MobiDB-lite"/>
    </source>
</evidence>
<proteinExistence type="predicted"/>
<dbReference type="Pfam" id="PF12277">
    <property type="entry name" value="DUF3618"/>
    <property type="match status" value="1"/>
</dbReference>
<gene>
    <name evidence="2" type="ORF">SAMN05216266_13917</name>
</gene>
<name>A0A1I1CMV5_9PSEU</name>
<organism evidence="2 3">
    <name type="scientific">Amycolatopsis marina</name>
    <dbReference type="NCBI Taxonomy" id="490629"/>
    <lineage>
        <taxon>Bacteria</taxon>
        <taxon>Bacillati</taxon>
        <taxon>Actinomycetota</taxon>
        <taxon>Actinomycetes</taxon>
        <taxon>Pseudonocardiales</taxon>
        <taxon>Pseudonocardiaceae</taxon>
        <taxon>Amycolatopsis</taxon>
    </lineage>
</organism>
<feature type="compositionally biased region" description="Basic and acidic residues" evidence="1">
    <location>
        <begin position="34"/>
        <end position="59"/>
    </location>
</feature>